<evidence type="ECO:0000313" key="7">
    <source>
        <dbReference type="Proteomes" id="UP000274756"/>
    </source>
</evidence>
<evidence type="ECO:0000313" key="5">
    <source>
        <dbReference type="EMBL" id="VDN58065.1"/>
    </source>
</evidence>
<dbReference type="Proteomes" id="UP000274756">
    <property type="component" value="Unassembled WGS sequence"/>
</dbReference>
<gene>
    <name evidence="5" type="ORF">DME_LOCUS8038</name>
</gene>
<feature type="domain" description="RRM" evidence="4">
    <location>
        <begin position="204"/>
        <end position="281"/>
    </location>
</feature>
<dbReference type="AlphaFoldDB" id="A0A158Q471"/>
<dbReference type="SUPFAM" id="SSF54928">
    <property type="entry name" value="RNA-binding domain, RBD"/>
    <property type="match status" value="1"/>
</dbReference>
<evidence type="ECO:0000256" key="1">
    <source>
        <dbReference type="ARBA" id="ARBA00022737"/>
    </source>
</evidence>
<dbReference type="PROSITE" id="PS50102">
    <property type="entry name" value="RRM"/>
    <property type="match status" value="1"/>
</dbReference>
<evidence type="ECO:0000259" key="4">
    <source>
        <dbReference type="PROSITE" id="PS50102"/>
    </source>
</evidence>
<dbReference type="WBParaSite" id="DME_0000415501-mRNA-1">
    <property type="protein sequence ID" value="DME_0000415501-mRNA-1"/>
    <property type="gene ID" value="DME_0000415501"/>
</dbReference>
<dbReference type="GO" id="GO:0003723">
    <property type="term" value="F:RNA binding"/>
    <property type="evidence" value="ECO:0007669"/>
    <property type="project" value="UniProtKB-UniRule"/>
</dbReference>
<protein>
    <submittedName>
        <fullName evidence="8">RRM domain-containing protein</fullName>
    </submittedName>
</protein>
<dbReference type="EMBL" id="UYYG01001165">
    <property type="protein sequence ID" value="VDN58065.1"/>
    <property type="molecule type" value="Genomic_DNA"/>
</dbReference>
<name>A0A158Q471_DRAME</name>
<proteinExistence type="predicted"/>
<dbReference type="OrthoDB" id="431068at2759"/>
<evidence type="ECO:0000256" key="3">
    <source>
        <dbReference type="PROSITE-ProRule" id="PRU00176"/>
    </source>
</evidence>
<evidence type="ECO:0000313" key="8">
    <source>
        <dbReference type="WBParaSite" id="DME_0000415501-mRNA-1"/>
    </source>
</evidence>
<accession>A0A158Q471</accession>
<dbReference type="InterPro" id="IPR050666">
    <property type="entry name" value="ESRP"/>
</dbReference>
<organism evidence="6 8">
    <name type="scientific">Dracunculus medinensis</name>
    <name type="common">Guinea worm</name>
    <dbReference type="NCBI Taxonomy" id="318479"/>
    <lineage>
        <taxon>Eukaryota</taxon>
        <taxon>Metazoa</taxon>
        <taxon>Ecdysozoa</taxon>
        <taxon>Nematoda</taxon>
        <taxon>Chromadorea</taxon>
        <taxon>Rhabditida</taxon>
        <taxon>Spirurina</taxon>
        <taxon>Dracunculoidea</taxon>
        <taxon>Dracunculidae</taxon>
        <taxon>Dracunculus</taxon>
    </lineage>
</organism>
<dbReference type="Proteomes" id="UP000038040">
    <property type="component" value="Unplaced"/>
</dbReference>
<keyword evidence="1" id="KW-0677">Repeat</keyword>
<dbReference type="InterPro" id="IPR000504">
    <property type="entry name" value="RRM_dom"/>
</dbReference>
<dbReference type="InterPro" id="IPR035979">
    <property type="entry name" value="RBD_domain_sf"/>
</dbReference>
<dbReference type="PANTHER" id="PTHR13976">
    <property type="entry name" value="HETEROGENEOUS NUCLEAR RIBONUCLEOPROTEIN-RELATED"/>
    <property type="match status" value="1"/>
</dbReference>
<reference evidence="8" key="1">
    <citation type="submission" date="2016-04" db="UniProtKB">
        <authorList>
            <consortium name="WormBaseParasite"/>
        </authorList>
    </citation>
    <scope>IDENTIFICATION</scope>
</reference>
<sequence>MPLRYLVPLALRTSGANTIKEQGSDCSPVKLISYTIFDLKNISKKSVVEEIHVNVNGLQLALDKIENFIPDGSLLVTYGITAIRQVIHPLALRNSINLGEIFYKFFNIAQFDDIFIKPLMPSSTTTNDCCNNLNEEICAICERLCDLVTNGYLSEDSFDLNKANHLIKEKFIKGENVNELRPYIDEVRVELQNGLCETEVDPSVIVRARGLPWQATDLDVAQFFIGLNIAPGGVALCLSAEGRRNGEALVRFETNEQRELALKRNRHFLNNRYIEVYRATKEDFLQVIASSSSLVPLLVISDFTDSASYKE</sequence>
<dbReference type="STRING" id="318479.A0A158Q471"/>
<keyword evidence="2 3" id="KW-0694">RNA-binding</keyword>
<reference evidence="5 7" key="2">
    <citation type="submission" date="2018-11" db="EMBL/GenBank/DDBJ databases">
        <authorList>
            <consortium name="Pathogen Informatics"/>
        </authorList>
    </citation>
    <scope>NUCLEOTIDE SEQUENCE [LARGE SCALE GENOMIC DNA]</scope>
</reference>
<dbReference type="Gene3D" id="3.30.70.330">
    <property type="match status" value="1"/>
</dbReference>
<evidence type="ECO:0000256" key="2">
    <source>
        <dbReference type="ARBA" id="ARBA00022884"/>
    </source>
</evidence>
<keyword evidence="7" id="KW-1185">Reference proteome</keyword>
<evidence type="ECO:0000313" key="6">
    <source>
        <dbReference type="Proteomes" id="UP000038040"/>
    </source>
</evidence>
<dbReference type="InterPro" id="IPR012677">
    <property type="entry name" value="Nucleotide-bd_a/b_plait_sf"/>
</dbReference>